<dbReference type="InterPro" id="IPR020568">
    <property type="entry name" value="Ribosomal_Su5_D2-typ_SF"/>
</dbReference>
<name>A0ABW2B0F5_9RHOB</name>
<dbReference type="Proteomes" id="UP001596353">
    <property type="component" value="Unassembled WGS sequence"/>
</dbReference>
<sequence>MADVPLRVRVRAPAKINLTLHVIGQRPDGYHLLDRWWSLPMWVTGWS</sequence>
<dbReference type="Gene3D" id="3.30.230.10">
    <property type="match status" value="1"/>
</dbReference>
<keyword evidence="2" id="KW-1185">Reference proteome</keyword>
<proteinExistence type="predicted"/>
<evidence type="ECO:0000313" key="2">
    <source>
        <dbReference type="Proteomes" id="UP001596353"/>
    </source>
</evidence>
<evidence type="ECO:0000313" key="1">
    <source>
        <dbReference type="EMBL" id="MFC6759018.1"/>
    </source>
</evidence>
<dbReference type="EMBL" id="JBHSWG010000001">
    <property type="protein sequence ID" value="MFC6759018.1"/>
    <property type="molecule type" value="Genomic_DNA"/>
</dbReference>
<evidence type="ECO:0008006" key="3">
    <source>
        <dbReference type="Google" id="ProtNLM"/>
    </source>
</evidence>
<dbReference type="SUPFAM" id="SSF54211">
    <property type="entry name" value="Ribosomal protein S5 domain 2-like"/>
    <property type="match status" value="1"/>
</dbReference>
<dbReference type="InterPro" id="IPR014721">
    <property type="entry name" value="Ribsml_uS5_D2-typ_fold_subgr"/>
</dbReference>
<accession>A0ABW2B0F5</accession>
<organism evidence="1 2">
    <name type="scientific">Sulfitobacter porphyrae</name>
    <dbReference type="NCBI Taxonomy" id="1246864"/>
    <lineage>
        <taxon>Bacteria</taxon>
        <taxon>Pseudomonadati</taxon>
        <taxon>Pseudomonadota</taxon>
        <taxon>Alphaproteobacteria</taxon>
        <taxon>Rhodobacterales</taxon>
        <taxon>Roseobacteraceae</taxon>
        <taxon>Sulfitobacter</taxon>
    </lineage>
</organism>
<reference evidence="2" key="1">
    <citation type="journal article" date="2019" name="Int. J. Syst. Evol. Microbiol.">
        <title>The Global Catalogue of Microorganisms (GCM) 10K type strain sequencing project: providing services to taxonomists for standard genome sequencing and annotation.</title>
        <authorList>
            <consortium name="The Broad Institute Genomics Platform"/>
            <consortium name="The Broad Institute Genome Sequencing Center for Infectious Disease"/>
            <person name="Wu L."/>
            <person name="Ma J."/>
        </authorList>
    </citation>
    <scope>NUCLEOTIDE SEQUENCE [LARGE SCALE GENOMIC DNA]</scope>
    <source>
        <strain evidence="2">CCUG 66188</strain>
    </source>
</reference>
<gene>
    <name evidence="1" type="ORF">ACFQFQ_05035</name>
</gene>
<protein>
    <recommendedName>
        <fullName evidence="3">4-(Cytidine 5'-diphospho)-2-C-methyl-D-erythritol kinase</fullName>
    </recommendedName>
</protein>
<comment type="caution">
    <text evidence="1">The sequence shown here is derived from an EMBL/GenBank/DDBJ whole genome shotgun (WGS) entry which is preliminary data.</text>
</comment>